<dbReference type="HOGENOM" id="CLU_1800046_0_0_1"/>
<feature type="compositionally biased region" description="Polar residues" evidence="1">
    <location>
        <begin position="1"/>
        <end position="28"/>
    </location>
</feature>
<reference evidence="2" key="1">
    <citation type="journal article" date="2011" name="PLoS Biol.">
        <title>Gene gain and loss during evolution of obligate parasitism in the white rust pathogen of Arabidopsis thaliana.</title>
        <authorList>
            <person name="Kemen E."/>
            <person name="Gardiner A."/>
            <person name="Schultz-Larsen T."/>
            <person name="Kemen A.C."/>
            <person name="Balmuth A.L."/>
            <person name="Robert-Seilaniantz A."/>
            <person name="Bailey K."/>
            <person name="Holub E."/>
            <person name="Studholme D.J."/>
            <person name="Maclean D."/>
            <person name="Jones J.D."/>
        </authorList>
    </citation>
    <scope>NUCLEOTIDE SEQUENCE</scope>
</reference>
<evidence type="ECO:0000256" key="1">
    <source>
        <dbReference type="SAM" id="MobiDB-lite"/>
    </source>
</evidence>
<protein>
    <submittedName>
        <fullName evidence="2">AlNc14C180G8208 protein</fullName>
    </submittedName>
</protein>
<feature type="region of interest" description="Disordered" evidence="1">
    <location>
        <begin position="1"/>
        <end position="50"/>
    </location>
</feature>
<reference evidence="2" key="2">
    <citation type="submission" date="2011-02" db="EMBL/GenBank/DDBJ databases">
        <authorList>
            <person name="MacLean D."/>
        </authorList>
    </citation>
    <scope>NUCLEOTIDE SEQUENCE</scope>
</reference>
<dbReference type="AlphaFoldDB" id="F0WP61"/>
<dbReference type="EMBL" id="FR824225">
    <property type="protein sequence ID" value="CCA23105.1"/>
    <property type="molecule type" value="Genomic_DNA"/>
</dbReference>
<name>F0WP61_9STRA</name>
<proteinExistence type="predicted"/>
<organism evidence="2">
    <name type="scientific">Albugo laibachii Nc14</name>
    <dbReference type="NCBI Taxonomy" id="890382"/>
    <lineage>
        <taxon>Eukaryota</taxon>
        <taxon>Sar</taxon>
        <taxon>Stramenopiles</taxon>
        <taxon>Oomycota</taxon>
        <taxon>Peronosporomycetes</taxon>
        <taxon>Albuginales</taxon>
        <taxon>Albuginaceae</taxon>
        <taxon>Albugo</taxon>
    </lineage>
</organism>
<accession>F0WP61</accession>
<sequence length="144" mass="15991">MDSNEEFPNQHTLTNDAGLSMDVDSTTDIVPRGRFNGDNGSAITTPYVPNALPPSEVKNSFRSKRHKKSFQFMKSLHANCVTIYERQLQTLALGNPEDDLSLKLSEANELVDIPRGAQDDLAVFASQNIPERKDGKRRGILKCS</sequence>
<gene>
    <name evidence="2" type="primary">AlNc14C180G8208</name>
    <name evidence="2" type="ORF">ALNC14_092480</name>
</gene>
<evidence type="ECO:0000313" key="2">
    <source>
        <dbReference type="EMBL" id="CCA23105.1"/>
    </source>
</evidence>